<feature type="compositionally biased region" description="Polar residues" evidence="1">
    <location>
        <begin position="75"/>
        <end position="89"/>
    </location>
</feature>
<feature type="region of interest" description="Disordered" evidence="1">
    <location>
        <begin position="55"/>
        <end position="95"/>
    </location>
</feature>
<organism evidence="2 3">
    <name type="scientific">Apatococcus fuscideae</name>
    <dbReference type="NCBI Taxonomy" id="2026836"/>
    <lineage>
        <taxon>Eukaryota</taxon>
        <taxon>Viridiplantae</taxon>
        <taxon>Chlorophyta</taxon>
        <taxon>core chlorophytes</taxon>
        <taxon>Trebouxiophyceae</taxon>
        <taxon>Chlorellales</taxon>
        <taxon>Chlorellaceae</taxon>
        <taxon>Apatococcus</taxon>
    </lineage>
</organism>
<proteinExistence type="predicted"/>
<feature type="compositionally biased region" description="Low complexity" evidence="1">
    <location>
        <begin position="57"/>
        <end position="74"/>
    </location>
</feature>
<dbReference type="EMBL" id="JALJOV010000028">
    <property type="protein sequence ID" value="KAK9868455.1"/>
    <property type="molecule type" value="Genomic_DNA"/>
</dbReference>
<evidence type="ECO:0000313" key="2">
    <source>
        <dbReference type="EMBL" id="KAK9868455.1"/>
    </source>
</evidence>
<comment type="caution">
    <text evidence="2">The sequence shown here is derived from an EMBL/GenBank/DDBJ whole genome shotgun (WGS) entry which is preliminary data.</text>
</comment>
<evidence type="ECO:0000313" key="3">
    <source>
        <dbReference type="Proteomes" id="UP001485043"/>
    </source>
</evidence>
<dbReference type="AlphaFoldDB" id="A0AAW1TI57"/>
<keyword evidence="3" id="KW-1185">Reference proteome</keyword>
<name>A0AAW1TI57_9CHLO</name>
<sequence>MLTHLQAHAYIWCVLEQAGTGLDCLRTPAQPASRLLGATDGSLLATTSELPAGQMMSASRAPAAQATAPASHSQGGTIQYPANSQSISQPERGATPFQARPYLDKTGHGKAAITAGSQYIANERAGNAHTMADARLAALTHTTPVPEAQLLAGATISPLVAHTIGAGFANLDGTASLEPTVQKPRDGSIGRSGQGSLSPAFKPRQPNG</sequence>
<gene>
    <name evidence="2" type="ORF">WJX84_009210</name>
</gene>
<dbReference type="Proteomes" id="UP001485043">
    <property type="component" value="Unassembled WGS sequence"/>
</dbReference>
<reference evidence="2 3" key="1">
    <citation type="journal article" date="2024" name="Nat. Commun.">
        <title>Phylogenomics reveals the evolutionary origins of lichenization in chlorophyte algae.</title>
        <authorList>
            <person name="Puginier C."/>
            <person name="Libourel C."/>
            <person name="Otte J."/>
            <person name="Skaloud P."/>
            <person name="Haon M."/>
            <person name="Grisel S."/>
            <person name="Petersen M."/>
            <person name="Berrin J.G."/>
            <person name="Delaux P.M."/>
            <person name="Dal Grande F."/>
            <person name="Keller J."/>
        </authorList>
    </citation>
    <scope>NUCLEOTIDE SEQUENCE [LARGE SCALE GENOMIC DNA]</scope>
    <source>
        <strain evidence="2 3">SAG 2523</strain>
    </source>
</reference>
<feature type="region of interest" description="Disordered" evidence="1">
    <location>
        <begin position="175"/>
        <end position="208"/>
    </location>
</feature>
<protein>
    <submittedName>
        <fullName evidence="2">Uncharacterized protein</fullName>
    </submittedName>
</protein>
<evidence type="ECO:0000256" key="1">
    <source>
        <dbReference type="SAM" id="MobiDB-lite"/>
    </source>
</evidence>
<accession>A0AAW1TI57</accession>